<evidence type="ECO:0000313" key="1">
    <source>
        <dbReference type="EMBL" id="PON35205.1"/>
    </source>
</evidence>
<keyword evidence="2" id="KW-1185">Reference proteome</keyword>
<dbReference type="Proteomes" id="UP000237000">
    <property type="component" value="Unassembled WGS sequence"/>
</dbReference>
<feature type="non-terminal residue" evidence="1">
    <location>
        <position position="105"/>
    </location>
</feature>
<dbReference type="AlphaFoldDB" id="A0A2P5AF90"/>
<organism evidence="1 2">
    <name type="scientific">Trema orientale</name>
    <name type="common">Charcoal tree</name>
    <name type="synonym">Celtis orientalis</name>
    <dbReference type="NCBI Taxonomy" id="63057"/>
    <lineage>
        <taxon>Eukaryota</taxon>
        <taxon>Viridiplantae</taxon>
        <taxon>Streptophyta</taxon>
        <taxon>Embryophyta</taxon>
        <taxon>Tracheophyta</taxon>
        <taxon>Spermatophyta</taxon>
        <taxon>Magnoliopsida</taxon>
        <taxon>eudicotyledons</taxon>
        <taxon>Gunneridae</taxon>
        <taxon>Pentapetalae</taxon>
        <taxon>rosids</taxon>
        <taxon>fabids</taxon>
        <taxon>Rosales</taxon>
        <taxon>Cannabaceae</taxon>
        <taxon>Trema</taxon>
    </lineage>
</organism>
<protein>
    <submittedName>
        <fullName evidence="1">Uncharacterized protein</fullName>
    </submittedName>
</protein>
<dbReference type="InParanoid" id="A0A2P5AF90"/>
<gene>
    <name evidence="1" type="ORF">TorRG33x02_351810</name>
</gene>
<name>A0A2P5AF90_TREOI</name>
<accession>A0A2P5AF90</accession>
<evidence type="ECO:0000313" key="2">
    <source>
        <dbReference type="Proteomes" id="UP000237000"/>
    </source>
</evidence>
<dbReference type="EMBL" id="JXTC01000893">
    <property type="protein sequence ID" value="PON35205.1"/>
    <property type="molecule type" value="Genomic_DNA"/>
</dbReference>
<comment type="caution">
    <text evidence="1">The sequence shown here is derived from an EMBL/GenBank/DDBJ whole genome shotgun (WGS) entry which is preliminary data.</text>
</comment>
<sequence>MTPSEIKHCSWSWEVSYDSLLPNKFGDHYQKKKKEKKNKFGDGGTFKLNWPKSKLFLRALSSQTPLEEIHNQTQVLGTNIVCWRRQLISKLQLRDIVFIWHYPRI</sequence>
<reference evidence="2" key="1">
    <citation type="submission" date="2016-06" db="EMBL/GenBank/DDBJ databases">
        <title>Parallel loss of symbiosis genes in relatives of nitrogen-fixing non-legume Parasponia.</title>
        <authorList>
            <person name="Van Velzen R."/>
            <person name="Holmer R."/>
            <person name="Bu F."/>
            <person name="Rutten L."/>
            <person name="Van Zeijl A."/>
            <person name="Liu W."/>
            <person name="Santuari L."/>
            <person name="Cao Q."/>
            <person name="Sharma T."/>
            <person name="Shen D."/>
            <person name="Roswanjaya Y."/>
            <person name="Wardhani T."/>
            <person name="Kalhor M.S."/>
            <person name="Jansen J."/>
            <person name="Van den Hoogen J."/>
            <person name="Gungor B."/>
            <person name="Hartog M."/>
            <person name="Hontelez J."/>
            <person name="Verver J."/>
            <person name="Yang W.-C."/>
            <person name="Schijlen E."/>
            <person name="Repin R."/>
            <person name="Schilthuizen M."/>
            <person name="Schranz E."/>
            <person name="Heidstra R."/>
            <person name="Miyata K."/>
            <person name="Fedorova E."/>
            <person name="Kohlen W."/>
            <person name="Bisseling T."/>
            <person name="Smit S."/>
            <person name="Geurts R."/>
        </authorList>
    </citation>
    <scope>NUCLEOTIDE SEQUENCE [LARGE SCALE GENOMIC DNA]</scope>
    <source>
        <strain evidence="2">cv. RG33-2</strain>
    </source>
</reference>
<proteinExistence type="predicted"/>